<proteinExistence type="predicted"/>
<dbReference type="RefSeq" id="WP_097064892.1">
    <property type="nucleotide sequence ID" value="NZ_OBMI01000003.1"/>
</dbReference>
<dbReference type="SUPFAM" id="SSF52467">
    <property type="entry name" value="DHS-like NAD/FAD-binding domain"/>
    <property type="match status" value="1"/>
</dbReference>
<evidence type="ECO:0000313" key="2">
    <source>
        <dbReference type="Proteomes" id="UP000219494"/>
    </source>
</evidence>
<name>A0A285R1W9_9SPHN</name>
<evidence type="ECO:0000313" key="1">
    <source>
        <dbReference type="EMBL" id="SOB88085.1"/>
    </source>
</evidence>
<dbReference type="AlphaFoldDB" id="A0A285R1W9"/>
<organism evidence="1 2">
    <name type="scientific">Sphingomonas guangdongensis</name>
    <dbReference type="NCBI Taxonomy" id="1141890"/>
    <lineage>
        <taxon>Bacteria</taxon>
        <taxon>Pseudomonadati</taxon>
        <taxon>Pseudomonadota</taxon>
        <taxon>Alphaproteobacteria</taxon>
        <taxon>Sphingomonadales</taxon>
        <taxon>Sphingomonadaceae</taxon>
        <taxon>Sphingomonas</taxon>
    </lineage>
</organism>
<dbReference type="Pfam" id="PF13289">
    <property type="entry name" value="SIR2_2"/>
    <property type="match status" value="1"/>
</dbReference>
<reference evidence="1 2" key="1">
    <citation type="submission" date="2017-07" db="EMBL/GenBank/DDBJ databases">
        <authorList>
            <person name="Sun Z.S."/>
            <person name="Albrecht U."/>
            <person name="Echele G."/>
            <person name="Lee C.C."/>
        </authorList>
    </citation>
    <scope>NUCLEOTIDE SEQUENCE [LARGE SCALE GENOMIC DNA]</scope>
    <source>
        <strain evidence="1 2">CGMCC 1.12672</strain>
    </source>
</reference>
<keyword evidence="2" id="KW-1185">Reference proteome</keyword>
<dbReference type="Gene3D" id="3.40.50.1220">
    <property type="entry name" value="TPP-binding domain"/>
    <property type="match status" value="1"/>
</dbReference>
<gene>
    <name evidence="1" type="ORF">SAMN06297144_3224</name>
</gene>
<protein>
    <submittedName>
        <fullName evidence="1">SIR2-like domain-containing protein</fullName>
    </submittedName>
</protein>
<accession>A0A285R1W9</accession>
<sequence length="1265" mass="140568">MRFLANGPSIPDDLLIARDAGDVIFFCGAGVSRHRAGLPDFLKLGGDVIDILGAGEKSLARKLFLRIKALDPIDGVGGLIATDRIFSLLEREFEQRDVQRAVARAIKPADDADASAHRTLIDLSRGRDGTVRLVTTNFDLLFEAAAPGIACSGPPALPDPRSAEFGGIVHLHGRVNGDYSGPGDEEFIVSSADFGRAYLSDGWATRFMQSLLARFQIVFVGYGADDPPVQYLLEALNLHAGNRSRLFAFQPGSNADDAALWEHRGVRAIPFNNSQNFDPLWDSLGAWAERARDVDGWYAGLLERAAVGPAALDPHVRGQIAHMLSTREGARRVSIAEPPLPASWLLALDPRQRFDKPGPVDPYGESGERIDPYESLALDFDTPPQPVDEGDDLRDRPVPEGSWSAFAPTRFDQDDAQDASFGDFCGDKVTATGALSTRLGHLAIWFHSVAHQPIALWWAAARGPLHPRTVDMIQAWLRQDPDRWPDDIRRGWRFLIASWSDRRVDPNHGYYELSTRVARDGWSQSLVRDYAALFRPRLKVDRKFGIPHPLSWTENDRPNPLLSYDVDYPHPYELLELPNEQLGYAVTRFRENLDLARSLEVEISGHDHVYLETTRSDDGAAPIAYDSFGLTGPIALFLQLMDRLAGIAPVQARAEIAGWPADDQHIFGRLRIWAASRPITDAAEAADILLGFPDDIFWGSEHQRDLLYAIRDRWPDFSVEDRARFERRLRTTTYPWSDDTRSGKARPEAHYRLDRLHWLAGQGVEFSFDVAAEMAALRPLAVNWSERSGAEAADSHAPVVRTVNTDRNPRGLEQLPIGQILDRARQAGQSDFFDFVERRPFTGLAEAKPARALAALVHAARQGDVPVSFWSAFLYAEKRKTDPVRLARAIGGRLAALPPASLSSIAHPVADWLQGLGERLFGELAPVLDLLWPPLIAALPLRNDDRKHRVDSSWANDALNAPAGKLASLLMKDPATKGRELGQGFPEEWTARLEQLLALPGDMRRHALVMLGFQINWLFAIAPDWVSAHLLNVVDDGGDDGDALWDGILWAARAPRRALYEQLKPGLLARAMSPVRRRAEANVIAGFLLIGWGGNADADPPEQLVTSAELREILVEGDDDLRGQVLWHLEHWSADPEGQWRARLVPFLTDVWPNHRTVRTPAMSTRLVDLAMASGDLFPEVVQAILPRLVAVRGGMLRGFMLQSEAEQHPALIYPAAMLDLLWAILAEDATLWPYKMEETLDVLADAPETRADPRLSELRRRRAG</sequence>
<dbReference type="OrthoDB" id="2077946at2"/>
<dbReference type="Proteomes" id="UP000219494">
    <property type="component" value="Unassembled WGS sequence"/>
</dbReference>
<dbReference type="InterPro" id="IPR029035">
    <property type="entry name" value="DHS-like_NAD/FAD-binding_dom"/>
</dbReference>
<dbReference type="EMBL" id="OBMI01000003">
    <property type="protein sequence ID" value="SOB88085.1"/>
    <property type="molecule type" value="Genomic_DNA"/>
</dbReference>